<dbReference type="PROSITE" id="PS50977">
    <property type="entry name" value="HTH_TETR_2"/>
    <property type="match status" value="1"/>
</dbReference>
<dbReference type="InterPro" id="IPR004111">
    <property type="entry name" value="Repressor_TetR_C"/>
</dbReference>
<dbReference type="EMBL" id="JBHTEY010000004">
    <property type="protein sequence ID" value="MFC7614739.1"/>
    <property type="molecule type" value="Genomic_DNA"/>
</dbReference>
<dbReference type="Pfam" id="PF00440">
    <property type="entry name" value="TetR_N"/>
    <property type="match status" value="1"/>
</dbReference>
<dbReference type="InterPro" id="IPR001647">
    <property type="entry name" value="HTH_TetR"/>
</dbReference>
<proteinExistence type="predicted"/>
<comment type="caution">
    <text evidence="6">The sequence shown here is derived from an EMBL/GenBank/DDBJ whole genome shotgun (WGS) entry which is preliminary data.</text>
</comment>
<dbReference type="Gene3D" id="1.10.357.10">
    <property type="entry name" value="Tetracycline Repressor, domain 2"/>
    <property type="match status" value="1"/>
</dbReference>
<feature type="domain" description="HTH tetR-type" evidence="5">
    <location>
        <begin position="6"/>
        <end position="66"/>
    </location>
</feature>
<dbReference type="Gene3D" id="1.10.10.60">
    <property type="entry name" value="Homeodomain-like"/>
    <property type="match status" value="1"/>
</dbReference>
<accession>A0ABW2TM48</accession>
<protein>
    <submittedName>
        <fullName evidence="6">TetR/AcrR family transcriptional regulator C-terminal domain-containing protein</fullName>
    </submittedName>
</protein>
<evidence type="ECO:0000313" key="6">
    <source>
        <dbReference type="EMBL" id="MFC7614739.1"/>
    </source>
</evidence>
<keyword evidence="1" id="KW-0805">Transcription regulation</keyword>
<keyword evidence="7" id="KW-1185">Reference proteome</keyword>
<gene>
    <name evidence="6" type="ORF">ACFQV2_15620</name>
</gene>
<evidence type="ECO:0000259" key="5">
    <source>
        <dbReference type="PROSITE" id="PS50977"/>
    </source>
</evidence>
<dbReference type="InterPro" id="IPR036271">
    <property type="entry name" value="Tet_transcr_reg_TetR-rel_C_sf"/>
</dbReference>
<name>A0ABW2TM48_9PSEU</name>
<evidence type="ECO:0000256" key="4">
    <source>
        <dbReference type="PROSITE-ProRule" id="PRU00335"/>
    </source>
</evidence>
<evidence type="ECO:0000256" key="1">
    <source>
        <dbReference type="ARBA" id="ARBA00023015"/>
    </source>
</evidence>
<dbReference type="Proteomes" id="UP001596512">
    <property type="component" value="Unassembled WGS sequence"/>
</dbReference>
<evidence type="ECO:0000256" key="3">
    <source>
        <dbReference type="ARBA" id="ARBA00023163"/>
    </source>
</evidence>
<organism evidence="6 7">
    <name type="scientific">Actinokineospora soli</name>
    <dbReference type="NCBI Taxonomy" id="1048753"/>
    <lineage>
        <taxon>Bacteria</taxon>
        <taxon>Bacillati</taxon>
        <taxon>Actinomycetota</taxon>
        <taxon>Actinomycetes</taxon>
        <taxon>Pseudonocardiales</taxon>
        <taxon>Pseudonocardiaceae</taxon>
        <taxon>Actinokineospora</taxon>
    </lineage>
</organism>
<evidence type="ECO:0000256" key="2">
    <source>
        <dbReference type="ARBA" id="ARBA00023125"/>
    </source>
</evidence>
<reference evidence="7" key="1">
    <citation type="journal article" date="2019" name="Int. J. Syst. Evol. Microbiol.">
        <title>The Global Catalogue of Microorganisms (GCM) 10K type strain sequencing project: providing services to taxonomists for standard genome sequencing and annotation.</title>
        <authorList>
            <consortium name="The Broad Institute Genomics Platform"/>
            <consortium name="The Broad Institute Genome Sequencing Center for Infectious Disease"/>
            <person name="Wu L."/>
            <person name="Ma J."/>
        </authorList>
    </citation>
    <scope>NUCLEOTIDE SEQUENCE [LARGE SCALE GENOMIC DNA]</scope>
    <source>
        <strain evidence="7">JCM 17695</strain>
    </source>
</reference>
<keyword evidence="2 4" id="KW-0238">DNA-binding</keyword>
<dbReference type="InterPro" id="IPR009057">
    <property type="entry name" value="Homeodomain-like_sf"/>
</dbReference>
<dbReference type="PANTHER" id="PTHR30055:SF151">
    <property type="entry name" value="TRANSCRIPTIONAL REGULATORY PROTEIN"/>
    <property type="match status" value="1"/>
</dbReference>
<sequence length="201" mass="21323">MPRPRSLTPEAIAAAALAVIDREGLGALSMRAVAAQLGMGTMSLYRYVSDREQVERLVVAHILSDVDTAVEGDWRERVAVLLTRVRAAVAAHPGAVPLTLVHRHTSAGILGWAEAVLQALTDAGFRGAQRVSAMRALLAYLIGAVHNEHLGPLSGEGTARMAQLDDFPLTRETAADAASTEDEFGDGLRIVLDGLGSALRR</sequence>
<keyword evidence="3" id="KW-0804">Transcription</keyword>
<dbReference type="SUPFAM" id="SSF48498">
    <property type="entry name" value="Tetracyclin repressor-like, C-terminal domain"/>
    <property type="match status" value="1"/>
</dbReference>
<dbReference type="SUPFAM" id="SSF46689">
    <property type="entry name" value="Homeodomain-like"/>
    <property type="match status" value="1"/>
</dbReference>
<evidence type="ECO:0000313" key="7">
    <source>
        <dbReference type="Proteomes" id="UP001596512"/>
    </source>
</evidence>
<feature type="DNA-binding region" description="H-T-H motif" evidence="4">
    <location>
        <begin position="29"/>
        <end position="48"/>
    </location>
</feature>
<dbReference type="PANTHER" id="PTHR30055">
    <property type="entry name" value="HTH-TYPE TRANSCRIPTIONAL REGULATOR RUTR"/>
    <property type="match status" value="1"/>
</dbReference>
<dbReference type="Pfam" id="PF02909">
    <property type="entry name" value="TetR_C_1"/>
    <property type="match status" value="1"/>
</dbReference>
<dbReference type="InterPro" id="IPR050109">
    <property type="entry name" value="HTH-type_TetR-like_transc_reg"/>
</dbReference>